<dbReference type="InterPro" id="IPR051468">
    <property type="entry name" value="Fungal_SecMetab_SDRs"/>
</dbReference>
<dbReference type="InterPro" id="IPR036291">
    <property type="entry name" value="NAD(P)-bd_dom_sf"/>
</dbReference>
<dbReference type="Gene3D" id="3.40.50.720">
    <property type="entry name" value="NAD(P)-binding Rossmann-like Domain"/>
    <property type="match status" value="1"/>
</dbReference>
<dbReference type="Pfam" id="PF13561">
    <property type="entry name" value="adh_short_C2"/>
    <property type="match status" value="1"/>
</dbReference>
<dbReference type="PANTHER" id="PTHR43544">
    <property type="entry name" value="SHORT-CHAIN DEHYDROGENASE/REDUCTASE"/>
    <property type="match status" value="1"/>
</dbReference>
<dbReference type="GO" id="GO:0005737">
    <property type="term" value="C:cytoplasm"/>
    <property type="evidence" value="ECO:0007669"/>
    <property type="project" value="TreeGrafter"/>
</dbReference>
<evidence type="ECO:0000313" key="2">
    <source>
        <dbReference type="Proteomes" id="UP000186894"/>
    </source>
</evidence>
<name>A0A1Q8ZUF3_9HYPH</name>
<dbReference type="AlphaFoldDB" id="A0A1Q8ZUF3"/>
<evidence type="ECO:0000313" key="1">
    <source>
        <dbReference type="EMBL" id="OLP45477.1"/>
    </source>
</evidence>
<keyword evidence="2" id="KW-1185">Reference proteome</keyword>
<dbReference type="STRING" id="1867956.BJF95_18990"/>
<dbReference type="CDD" id="cd05325">
    <property type="entry name" value="carb_red_sniffer_like_SDR_c"/>
    <property type="match status" value="1"/>
</dbReference>
<comment type="caution">
    <text evidence="1">The sequence shown here is derived from an EMBL/GenBank/DDBJ whole genome shotgun (WGS) entry which is preliminary data.</text>
</comment>
<accession>A0A1Q8ZUF3</accession>
<reference evidence="1 2" key="1">
    <citation type="submission" date="2016-09" db="EMBL/GenBank/DDBJ databases">
        <title>Rhizobium oryziradicis sp. nov., isolated from the root of rice.</title>
        <authorList>
            <person name="Zhao J."/>
            <person name="Zhang X."/>
        </authorList>
    </citation>
    <scope>NUCLEOTIDE SEQUENCE [LARGE SCALE GENOMIC DNA]</scope>
    <source>
        <strain evidence="1 2">N19</strain>
    </source>
</reference>
<dbReference type="EMBL" id="MKIM01000025">
    <property type="protein sequence ID" value="OLP45477.1"/>
    <property type="molecule type" value="Genomic_DNA"/>
</dbReference>
<dbReference type="InterPro" id="IPR002347">
    <property type="entry name" value="SDR_fam"/>
</dbReference>
<dbReference type="Proteomes" id="UP000186894">
    <property type="component" value="Unassembled WGS sequence"/>
</dbReference>
<gene>
    <name evidence="1" type="ORF">BJF95_18990</name>
</gene>
<proteinExistence type="predicted"/>
<sequence>MITSLGGEYRALVIGVSGGIGSAFVEVLRTDPSCAAVVTLSRSLDGFDVTNEDSVAAATARLSQQQAVFDVVICATGALTINGIGPEKSLKAVTAESMAAQFALNAIGPALVLKYVSPLLRKDSRAMMAFLSARVGSIGDNRLGGWISYRASKAALNQIVRTAAVELARTRPNAVVAALHPGSVATSLSANFAPNHERFTPQESAGLLLNVLDHLSPAQSGGFFAYDGSTIEW</sequence>
<dbReference type="PRINTS" id="PR00081">
    <property type="entry name" value="GDHRDH"/>
</dbReference>
<dbReference type="PANTHER" id="PTHR43544:SF12">
    <property type="entry name" value="NAD(P)-BINDING ROSSMANN-FOLD SUPERFAMILY PROTEIN"/>
    <property type="match status" value="1"/>
</dbReference>
<dbReference type="GO" id="GO:0016491">
    <property type="term" value="F:oxidoreductase activity"/>
    <property type="evidence" value="ECO:0007669"/>
    <property type="project" value="TreeGrafter"/>
</dbReference>
<organism evidence="1 2">
    <name type="scientific">Rhizobium oryziradicis</name>
    <dbReference type="NCBI Taxonomy" id="1867956"/>
    <lineage>
        <taxon>Bacteria</taxon>
        <taxon>Pseudomonadati</taxon>
        <taxon>Pseudomonadota</taxon>
        <taxon>Alphaproteobacteria</taxon>
        <taxon>Hyphomicrobiales</taxon>
        <taxon>Rhizobiaceae</taxon>
        <taxon>Rhizobium/Agrobacterium group</taxon>
        <taxon>Rhizobium</taxon>
    </lineage>
</organism>
<protein>
    <submittedName>
        <fullName evidence="1">C factor</fullName>
    </submittedName>
</protein>
<dbReference type="SUPFAM" id="SSF51735">
    <property type="entry name" value="NAD(P)-binding Rossmann-fold domains"/>
    <property type="match status" value="1"/>
</dbReference>